<reference evidence="2 3" key="1">
    <citation type="submission" date="2016-01" db="EMBL/GenBank/DDBJ databases">
        <title>Complete genome sequence of a soil Actinobacterium, Isoptericola dokdonensis DS-3.</title>
        <authorList>
            <person name="Kwon S.-K."/>
            <person name="Kim J.F."/>
        </authorList>
    </citation>
    <scope>NUCLEOTIDE SEQUENCE [LARGE SCALE GENOMIC DNA]</scope>
    <source>
        <strain evidence="2 3">DS-3</strain>
    </source>
</reference>
<evidence type="ECO:0000256" key="1">
    <source>
        <dbReference type="SAM" id="Coils"/>
    </source>
</evidence>
<sequence>MATGPRHVLITQWQMCQFSGSEMVTLELAEHFAGRGARVTVVVHQHGGPIVEMLRAAGDVELWSSRDPGLDDHLRTDPPDLAWIHHQIVPDALLSGELDVPTVFNHMSPYQPLEQVLVPDVERSLATVSVFNSPECFEAQRDSGVLDGFDADRLRVFANPAPDAMAGVVPRERGDGPLRLLVVSNHLPDELVKALAALPPHVEVARIGAQRDRGAVPRRVDPELLSGHDAVLSIGKSVQYALVAGLPVYCYDRFGGPGWLDPDNVATARHHNFSGRGFGRKAPEDIARELVDGFERATADAGVLRAEQVEGLLLGPALDELWELCLARPRPARAIDGTARAAHRSVTALGREWAILQARSRKAAAAAAAVPGLREEIARAAAATVAAEDAAARDRQKIRKLRRRAQKAEAQVRRLEDLRGRRLVRGAERLVHVVDRAAGRPRRGRGAEDG</sequence>
<keyword evidence="3" id="KW-1185">Reference proteome</keyword>
<accession>A0A161IHT8</accession>
<proteinExistence type="predicted"/>
<dbReference type="PATRIC" id="fig|1300344.3.peg.1783"/>
<dbReference type="RefSeq" id="WP_068202640.1">
    <property type="nucleotide sequence ID" value="NZ_CP014209.1"/>
</dbReference>
<dbReference type="KEGG" id="ido:I598_1776"/>
<dbReference type="EMBL" id="CP014209">
    <property type="protein sequence ID" value="ANC31324.1"/>
    <property type="molecule type" value="Genomic_DNA"/>
</dbReference>
<protein>
    <submittedName>
        <fullName evidence="2">Uncharacterized protein</fullName>
    </submittedName>
</protein>
<dbReference type="Proteomes" id="UP000076794">
    <property type="component" value="Chromosome"/>
</dbReference>
<keyword evidence="1" id="KW-0175">Coiled coil</keyword>
<name>A0A161IHT8_9MICO</name>
<dbReference type="AlphaFoldDB" id="A0A161IHT8"/>
<dbReference type="STRING" id="1300344.I598_1776"/>
<feature type="coiled-coil region" evidence="1">
    <location>
        <begin position="391"/>
        <end position="418"/>
    </location>
</feature>
<organism evidence="2 3">
    <name type="scientific">Isoptericola dokdonensis DS-3</name>
    <dbReference type="NCBI Taxonomy" id="1300344"/>
    <lineage>
        <taxon>Bacteria</taxon>
        <taxon>Bacillati</taxon>
        <taxon>Actinomycetota</taxon>
        <taxon>Actinomycetes</taxon>
        <taxon>Micrococcales</taxon>
        <taxon>Promicromonosporaceae</taxon>
        <taxon>Isoptericola</taxon>
    </lineage>
</organism>
<dbReference type="OrthoDB" id="9179784at2"/>
<evidence type="ECO:0000313" key="2">
    <source>
        <dbReference type="EMBL" id="ANC31324.1"/>
    </source>
</evidence>
<dbReference type="SUPFAM" id="SSF53756">
    <property type="entry name" value="UDP-Glycosyltransferase/glycogen phosphorylase"/>
    <property type="match status" value="1"/>
</dbReference>
<gene>
    <name evidence="2" type="ORF">I598_1776</name>
</gene>
<evidence type="ECO:0000313" key="3">
    <source>
        <dbReference type="Proteomes" id="UP000076794"/>
    </source>
</evidence>